<evidence type="ECO:0000313" key="3">
    <source>
        <dbReference type="Proteomes" id="UP000192731"/>
    </source>
</evidence>
<evidence type="ECO:0000313" key="2">
    <source>
        <dbReference type="EMBL" id="SMB88791.1"/>
    </source>
</evidence>
<evidence type="ECO:0008006" key="4">
    <source>
        <dbReference type="Google" id="ProtNLM"/>
    </source>
</evidence>
<dbReference type="AlphaFoldDB" id="A0A1W1V6Y8"/>
<reference evidence="2 3" key="1">
    <citation type="submission" date="2017-04" db="EMBL/GenBank/DDBJ databases">
        <authorList>
            <person name="Afonso C.L."/>
            <person name="Miller P.J."/>
            <person name="Scott M.A."/>
            <person name="Spackman E."/>
            <person name="Goraichik I."/>
            <person name="Dimitrov K.M."/>
            <person name="Suarez D.L."/>
            <person name="Swayne D.E."/>
        </authorList>
    </citation>
    <scope>NUCLEOTIDE SEQUENCE [LARGE SCALE GENOMIC DNA]</scope>
    <source>
        <strain evidence="2 3">DSM 11270</strain>
    </source>
</reference>
<organism evidence="2 3">
    <name type="scientific">Desulfonispora thiosulfatigenes DSM 11270</name>
    <dbReference type="NCBI Taxonomy" id="656914"/>
    <lineage>
        <taxon>Bacteria</taxon>
        <taxon>Bacillati</taxon>
        <taxon>Bacillota</taxon>
        <taxon>Clostridia</taxon>
        <taxon>Eubacteriales</taxon>
        <taxon>Peptococcaceae</taxon>
        <taxon>Desulfonispora</taxon>
    </lineage>
</organism>
<dbReference type="NCBIfam" id="NF033223">
    <property type="entry name" value="YHYH_alt"/>
    <property type="match status" value="1"/>
</dbReference>
<sequence length="239" mass="26386">MKKRIFSIVLVFLLLLTSPSLGHSGRTDAQGGHKDNKNKSGLGSYHYHCGGYPAHLHSGGICPYSSRFQKSVPAISSNVNKSSSSNVNAINNNSIKAQVPNFPVKLNGVNINTSTAEYPPIVYQDITYVPLTYDILTYLNVTYTWDNPYSIIINSKSTVPTSKPFTPSFQTGTSYWGKNATIQKVNKTITIDGDNFNSEYPVINSKNINYFPLTYEIITKLGLSSKWDSKTGLELNVTN</sequence>
<evidence type="ECO:0000256" key="1">
    <source>
        <dbReference type="SAM" id="SignalP"/>
    </source>
</evidence>
<keyword evidence="3" id="KW-1185">Reference proteome</keyword>
<proteinExistence type="predicted"/>
<dbReference type="Proteomes" id="UP000192731">
    <property type="component" value="Unassembled WGS sequence"/>
</dbReference>
<protein>
    <recommendedName>
        <fullName evidence="4">Copper amine oxidase N-terminal domain-containing protein</fullName>
    </recommendedName>
</protein>
<accession>A0A1W1V6Y8</accession>
<gene>
    <name evidence="2" type="ORF">SAMN00017405_0526</name>
</gene>
<dbReference type="EMBL" id="FWWT01000016">
    <property type="protein sequence ID" value="SMB88791.1"/>
    <property type="molecule type" value="Genomic_DNA"/>
</dbReference>
<feature type="chain" id="PRO_5039179207" description="Copper amine oxidase N-terminal domain-containing protein" evidence="1">
    <location>
        <begin position="23"/>
        <end position="239"/>
    </location>
</feature>
<dbReference type="RefSeq" id="WP_242941936.1">
    <property type="nucleotide sequence ID" value="NZ_FWWT01000016.1"/>
</dbReference>
<keyword evidence="1" id="KW-0732">Signal</keyword>
<dbReference type="InterPro" id="IPR047773">
    <property type="entry name" value="YHYH_dom_bact"/>
</dbReference>
<feature type="signal peptide" evidence="1">
    <location>
        <begin position="1"/>
        <end position="22"/>
    </location>
</feature>
<name>A0A1W1V6Y8_DESTI</name>